<evidence type="ECO:0000256" key="2">
    <source>
        <dbReference type="SAM" id="MobiDB-lite"/>
    </source>
</evidence>
<dbReference type="Pfam" id="PF05532">
    <property type="entry name" value="CsbD"/>
    <property type="match status" value="1"/>
</dbReference>
<dbReference type="AlphaFoldDB" id="A0A5J6HB06"/>
<protein>
    <submittedName>
        <fullName evidence="4">CsbD family protein</fullName>
    </submittedName>
</protein>
<dbReference type="SUPFAM" id="SSF69047">
    <property type="entry name" value="Hypothetical protein YjbJ"/>
    <property type="match status" value="1"/>
</dbReference>
<dbReference type="EMBL" id="CP023695">
    <property type="protein sequence ID" value="QEV16788.1"/>
    <property type="molecule type" value="Genomic_DNA"/>
</dbReference>
<organism evidence="4 5">
    <name type="scientific">Streptomyces alboniger</name>
    <dbReference type="NCBI Taxonomy" id="132473"/>
    <lineage>
        <taxon>Bacteria</taxon>
        <taxon>Bacillati</taxon>
        <taxon>Actinomycetota</taxon>
        <taxon>Actinomycetes</taxon>
        <taxon>Kitasatosporales</taxon>
        <taxon>Streptomycetaceae</taxon>
        <taxon>Streptomyces</taxon>
        <taxon>Streptomyces aurantiacus group</taxon>
    </lineage>
</organism>
<accession>A0A5J6HB06</accession>
<keyword evidence="5" id="KW-1185">Reference proteome</keyword>
<name>A0A5J6HB06_STRAD</name>
<dbReference type="KEGG" id="salw:CP975_04110"/>
<feature type="domain" description="CsbD-like" evidence="3">
    <location>
        <begin position="4"/>
        <end position="52"/>
    </location>
</feature>
<dbReference type="Gene3D" id="1.10.1470.10">
    <property type="entry name" value="YjbJ"/>
    <property type="match status" value="1"/>
</dbReference>
<comment type="similarity">
    <text evidence="1">Belongs to the UPF0337 (CsbD) family.</text>
</comment>
<dbReference type="OrthoDB" id="3196802at2"/>
<dbReference type="InterPro" id="IPR008462">
    <property type="entry name" value="CsbD"/>
</dbReference>
<reference evidence="4 5" key="1">
    <citation type="submission" date="2017-09" db="EMBL/GenBank/DDBJ databases">
        <authorList>
            <person name="Lee N."/>
            <person name="Cho B.-K."/>
        </authorList>
    </citation>
    <scope>NUCLEOTIDE SEQUENCE [LARGE SCALE GENOMIC DNA]</scope>
    <source>
        <strain evidence="4 5">ATCC 12461</strain>
    </source>
</reference>
<evidence type="ECO:0000256" key="1">
    <source>
        <dbReference type="ARBA" id="ARBA00009129"/>
    </source>
</evidence>
<evidence type="ECO:0000313" key="5">
    <source>
        <dbReference type="Proteomes" id="UP000326553"/>
    </source>
</evidence>
<proteinExistence type="inferred from homology"/>
<evidence type="ECO:0000313" key="4">
    <source>
        <dbReference type="EMBL" id="QEV16788.1"/>
    </source>
</evidence>
<gene>
    <name evidence="4" type="ORF">CP975_04110</name>
</gene>
<dbReference type="InterPro" id="IPR036629">
    <property type="entry name" value="YjbJ_sf"/>
</dbReference>
<feature type="region of interest" description="Disordered" evidence="2">
    <location>
        <begin position="1"/>
        <end position="63"/>
    </location>
</feature>
<dbReference type="RefSeq" id="WP_055529531.1">
    <property type="nucleotide sequence ID" value="NZ_CP023695.1"/>
</dbReference>
<evidence type="ECO:0000259" key="3">
    <source>
        <dbReference type="Pfam" id="PF05532"/>
    </source>
</evidence>
<dbReference type="Proteomes" id="UP000326553">
    <property type="component" value="Chromosome"/>
</dbReference>
<sequence length="63" mass="6749">MGDKGGMDKLKGKAKEMAGKATGDDRREAEGRTDRAKGEAKDAMASARDKAKGMKDSMKRDDS</sequence>